<feature type="compositionally biased region" description="Acidic residues" evidence="1">
    <location>
        <begin position="1628"/>
        <end position="1641"/>
    </location>
</feature>
<evidence type="ECO:0000313" key="3">
    <source>
        <dbReference type="Proteomes" id="UP001358614"/>
    </source>
</evidence>
<dbReference type="Proteomes" id="UP001358614">
    <property type="component" value="Chromosome 1"/>
</dbReference>
<feature type="region of interest" description="Disordered" evidence="1">
    <location>
        <begin position="849"/>
        <end position="930"/>
    </location>
</feature>
<feature type="compositionally biased region" description="Basic and acidic residues" evidence="1">
    <location>
        <begin position="1164"/>
        <end position="1179"/>
    </location>
</feature>
<dbReference type="RefSeq" id="XP_066084584.1">
    <property type="nucleotide sequence ID" value="XM_066228487.1"/>
</dbReference>
<feature type="compositionally biased region" description="Polar residues" evidence="1">
    <location>
        <begin position="680"/>
        <end position="690"/>
    </location>
</feature>
<feature type="compositionally biased region" description="Polar residues" evidence="1">
    <location>
        <begin position="910"/>
        <end position="921"/>
    </location>
</feature>
<feature type="region of interest" description="Disordered" evidence="1">
    <location>
        <begin position="680"/>
        <end position="713"/>
    </location>
</feature>
<feature type="region of interest" description="Disordered" evidence="1">
    <location>
        <begin position="1295"/>
        <end position="1329"/>
    </location>
</feature>
<proteinExistence type="predicted"/>
<feature type="compositionally biased region" description="Basic residues" evidence="1">
    <location>
        <begin position="1515"/>
        <end position="1529"/>
    </location>
</feature>
<feature type="compositionally biased region" description="Polar residues" evidence="1">
    <location>
        <begin position="1535"/>
        <end position="1548"/>
    </location>
</feature>
<feature type="compositionally biased region" description="Acidic residues" evidence="1">
    <location>
        <begin position="88"/>
        <end position="121"/>
    </location>
</feature>
<feature type="compositionally biased region" description="Acidic residues" evidence="1">
    <location>
        <begin position="541"/>
        <end position="558"/>
    </location>
</feature>
<feature type="compositionally biased region" description="Acidic residues" evidence="1">
    <location>
        <begin position="472"/>
        <end position="522"/>
    </location>
</feature>
<accession>A0AAX4KJJ6</accession>
<dbReference type="KEGG" id="ker:91103511"/>
<feature type="compositionally biased region" description="Acidic residues" evidence="1">
    <location>
        <begin position="431"/>
        <end position="453"/>
    </location>
</feature>
<feature type="compositionally biased region" description="Polar residues" evidence="1">
    <location>
        <begin position="1616"/>
        <end position="1625"/>
    </location>
</feature>
<feature type="region of interest" description="Disordered" evidence="1">
    <location>
        <begin position="1118"/>
        <end position="1282"/>
    </location>
</feature>
<feature type="compositionally biased region" description="Basic and acidic residues" evidence="1">
    <location>
        <begin position="1666"/>
        <end position="1675"/>
    </location>
</feature>
<dbReference type="EMBL" id="CP144089">
    <property type="protein sequence ID" value="WWD06617.1"/>
    <property type="molecule type" value="Genomic_DNA"/>
</dbReference>
<feature type="compositionally biased region" description="Low complexity" evidence="1">
    <location>
        <begin position="1808"/>
        <end position="1821"/>
    </location>
</feature>
<feature type="compositionally biased region" description="Acidic residues" evidence="1">
    <location>
        <begin position="1676"/>
        <end position="1688"/>
    </location>
</feature>
<feature type="compositionally biased region" description="Acidic residues" evidence="1">
    <location>
        <begin position="1792"/>
        <end position="1801"/>
    </location>
</feature>
<feature type="region of interest" description="Disordered" evidence="1">
    <location>
        <begin position="373"/>
        <end position="564"/>
    </location>
</feature>
<evidence type="ECO:0008006" key="4">
    <source>
        <dbReference type="Google" id="ProtNLM"/>
    </source>
</evidence>
<protein>
    <recommendedName>
        <fullName evidence="4">BRCT domain-containing protein</fullName>
    </recommendedName>
</protein>
<feature type="compositionally biased region" description="Acidic residues" evidence="1">
    <location>
        <begin position="214"/>
        <end position="266"/>
    </location>
</feature>
<feature type="compositionally biased region" description="Acidic residues" evidence="1">
    <location>
        <begin position="1568"/>
        <end position="1582"/>
    </location>
</feature>
<organism evidence="2 3">
    <name type="scientific">Kwoniella europaea PYCC6329</name>
    <dbReference type="NCBI Taxonomy" id="1423913"/>
    <lineage>
        <taxon>Eukaryota</taxon>
        <taxon>Fungi</taxon>
        <taxon>Dikarya</taxon>
        <taxon>Basidiomycota</taxon>
        <taxon>Agaricomycotina</taxon>
        <taxon>Tremellomycetes</taxon>
        <taxon>Tremellales</taxon>
        <taxon>Cryptococcaceae</taxon>
        <taxon>Kwoniella</taxon>
    </lineage>
</organism>
<feature type="compositionally biased region" description="Acidic residues" evidence="1">
    <location>
        <begin position="150"/>
        <end position="183"/>
    </location>
</feature>
<feature type="compositionally biased region" description="Basic and acidic residues" evidence="1">
    <location>
        <begin position="1765"/>
        <end position="1778"/>
    </location>
</feature>
<feature type="compositionally biased region" description="Low complexity" evidence="1">
    <location>
        <begin position="984"/>
        <end position="993"/>
    </location>
</feature>
<evidence type="ECO:0000256" key="1">
    <source>
        <dbReference type="SAM" id="MobiDB-lite"/>
    </source>
</evidence>
<dbReference type="GeneID" id="91103511"/>
<feature type="region of interest" description="Disordered" evidence="1">
    <location>
        <begin position="1429"/>
        <end position="1835"/>
    </location>
</feature>
<feature type="compositionally biased region" description="Basic and acidic residues" evidence="1">
    <location>
        <begin position="1258"/>
        <end position="1277"/>
    </location>
</feature>
<feature type="compositionally biased region" description="Polar residues" evidence="1">
    <location>
        <begin position="698"/>
        <end position="711"/>
    </location>
</feature>
<feature type="region of interest" description="Disordered" evidence="1">
    <location>
        <begin position="796"/>
        <end position="816"/>
    </location>
</feature>
<reference evidence="2 3" key="1">
    <citation type="submission" date="2024-01" db="EMBL/GenBank/DDBJ databases">
        <title>Comparative genomics of Cryptococcus and Kwoniella reveals pathogenesis evolution and contrasting modes of karyotype evolution via chromosome fusion or intercentromeric recombination.</title>
        <authorList>
            <person name="Coelho M.A."/>
            <person name="David-Palma M."/>
            <person name="Shea T."/>
            <person name="Bowers K."/>
            <person name="McGinley-Smith S."/>
            <person name="Mohammad A.W."/>
            <person name="Gnirke A."/>
            <person name="Yurkov A.M."/>
            <person name="Nowrousian M."/>
            <person name="Sun S."/>
            <person name="Cuomo C.A."/>
            <person name="Heitman J."/>
        </authorList>
    </citation>
    <scope>NUCLEOTIDE SEQUENCE [LARGE SCALE GENOMIC DNA]</scope>
    <source>
        <strain evidence="2 3">PYCC6329</strain>
    </source>
</reference>
<feature type="compositionally biased region" description="Basic and acidic residues" evidence="1">
    <location>
        <begin position="523"/>
        <end position="539"/>
    </location>
</feature>
<feature type="region of interest" description="Disordered" evidence="1">
    <location>
        <begin position="1"/>
        <end position="332"/>
    </location>
</feature>
<feature type="compositionally biased region" description="Polar residues" evidence="1">
    <location>
        <begin position="76"/>
        <end position="87"/>
    </location>
</feature>
<name>A0AAX4KJJ6_9TREE</name>
<sequence length="1835" mass="201497">MLRSQTAVGAQPIKQPGPYDLFPRPAVASWLDGIQAKIQQGLNPPDSPGPSKSPSPIQEEEEEVDAQEPVADVVQNDLSSVDQQQNYDEADEFGESFDEDEDEDIEEEYHEDEDMGQEQEYDDRQVESDGDIQEIASSPEQPEPLFQMYGDDDEEEDEDEENDQDVQEVPDRYDEQDEDQDELFESRSQSEYDPAYGVVPEEDGAAYVGSDGDVYGDEDQEEEDEDEEDEQEDEEEQEGDDDEEEEEEEEELVEQSHGEEDEESDDGIQYMGTSESPAPKSDPHQYASPPNTLYPTLPLPPPPTTFVESGQTPQSEEQISQLPPFSEDAIDPSLLAQIVQQVHNNMPEDDAGPSIFMENVVPYQPQSSTYQELLPTHDVLQQPPTAYDIGYEEQDEEEQYQDEIAFEGQEEEDEEEEDRDEISYEGQKGEDDQDELSDEDDSQGSYDDQEEERLETVKRPVFTEVIEIGSSSDEDEAEDEEEQQVDEDEDEEEDRGEEDDEEEEEDRGEEDDEEEEEEEIEYVEDRDHTKGNDGKRNEIQQEAEDASSAEKEEEEEGIVIEANDIIAEEVSEEVSDTFDETQKPPEEAIMYDGEVIEDRHSVPSEVQEPSYVQSEAVTPSSVLPMEIEVIEVVELTEVTEVQATGDANTITEPEPEPIMTPSIHDPIISELIEEAQIPVNESVSQPQDLSTPKEDAIESQQENLSTPQLTDEFTMDVDETPIKDENLEEANFSPFDTPTASNPLEPFHAEDFVAFDSVKAVESSDGPSVTNTPTVETAGTDFRTVVTGLPDDIMANSIDVLPDPRASPPDSQTIMPEVPHIQQPLSEVSPSLVVEPPAHLPLEEIVTPVGEISPETPTDLPDPKLSPPDADIEMPFVPHDLRPSIDRSPSLAVEPPEKDTVPGDVPTAAASRSSTPVSLPDSTVPPPNTSARQLLDIHIMVPQDHVTPSLVVEIPQDPIPADIISAISSRAATPPALPDPGLPPADTLTTGPLDPHDLIPHPPSSPSLIVEPPGRDPIPSDILSAPGTRAATPTELPDPALPPPDSYLQAPLTPHQLIPSEYPQTPSLLVEAATDSPAQTMSRNPSALGSFVQFSSSDVDVMSEGDDDIQVHVRWIEPETSTQNITTNVEEHVEASEGNETEDQSIQAEAEKTDGEEQYSLHTATEEEKEAMKAAKETSEAALSAEESPSEADIQVDVQQVSPEEQMDRPEKAQGPLPSSDNEADGTAETPWESIQDDHQPSSSVMPEEVHQPVLSTNEERSEEEKTEKGSPQKEKPPPFLPQVSESTIMRLFHRHGSPSNASGPGPETTAHRRTRSRGRASTSLEPPTTRSHCYYEKLRVSDDDLTAVILVPHCAIPGSIQLEQETSYVEGRSSESEETEGMKLQMDHDHPILLPQLTTKIRRLVGNQLVDEGHCYVLYAKDDAKVPEIEENGTPRGTPLRGHRKRKSMGGSASRLSTGGDDGNSNVSIKDESYETPSKKRATLSPPATRSSRKLGTASASVEPEFEVGATPTRRGRGGRPSSSRKGKGRESSVLSDTGSRKSNTASPGPALRRSARMSIARGENIPELEEGTPVPAEDDLESKSVTASSGPQLEESESPTKAKPRRSTRMSLRGKQNASTATPEPQAEDQADTEVDDAPGSESATPLETARLRSPRKPISSASKIDEAPYRPESEEEEEDVEEEQGGDDKPPSSARSTLSVEIPSSKKRKSRASEAQNANEEDLKDDSAPATSTRKRKARATSKEPDVIANADETTVDQGETPMRETRGMKRRAIESKLAPGTPVPEPEITGEEGENDDIQVKAETSPTSSARTSSRSGGWSGRLMKKFGWGR</sequence>
<feature type="region of interest" description="Disordered" evidence="1">
    <location>
        <begin position="970"/>
        <end position="1036"/>
    </location>
</feature>
<feature type="compositionally biased region" description="Polar residues" evidence="1">
    <location>
        <begin position="306"/>
        <end position="323"/>
    </location>
</feature>
<gene>
    <name evidence="2" type="ORF">V865_004710</name>
</gene>
<evidence type="ECO:0000313" key="2">
    <source>
        <dbReference type="EMBL" id="WWD06617.1"/>
    </source>
</evidence>
<feature type="compositionally biased region" description="Polar residues" evidence="1">
    <location>
        <begin position="1119"/>
        <end position="1128"/>
    </location>
</feature>
<keyword evidence="3" id="KW-1185">Reference proteome</keyword>
<feature type="compositionally biased region" description="Acidic residues" evidence="1">
    <location>
        <begin position="390"/>
        <end position="420"/>
    </location>
</feature>